<dbReference type="RefSeq" id="WP_156220069.1">
    <property type="nucleotide sequence ID" value="NZ_WOFH01000012.1"/>
</dbReference>
<reference evidence="1 2" key="1">
    <citation type="submission" date="2019-11" db="EMBL/GenBank/DDBJ databases">
        <authorList>
            <person name="Cao P."/>
        </authorList>
    </citation>
    <scope>NUCLEOTIDE SEQUENCE [LARGE SCALE GENOMIC DNA]</scope>
    <source>
        <strain evidence="1 2">NEAU-AAG5</strain>
    </source>
</reference>
<evidence type="ECO:0000313" key="1">
    <source>
        <dbReference type="EMBL" id="MUN40916.1"/>
    </source>
</evidence>
<protein>
    <recommendedName>
        <fullName evidence="3">Minor tail protein</fullName>
    </recommendedName>
</protein>
<dbReference type="EMBL" id="WOFH01000012">
    <property type="protein sequence ID" value="MUN40916.1"/>
    <property type="molecule type" value="Genomic_DNA"/>
</dbReference>
<dbReference type="Proteomes" id="UP000432015">
    <property type="component" value="Unassembled WGS sequence"/>
</dbReference>
<accession>A0A7K1L9J8</accession>
<dbReference type="AlphaFoldDB" id="A0A7K1L9J8"/>
<keyword evidence="2" id="KW-1185">Reference proteome</keyword>
<evidence type="ECO:0008006" key="3">
    <source>
        <dbReference type="Google" id="ProtNLM"/>
    </source>
</evidence>
<comment type="caution">
    <text evidence="1">The sequence shown here is derived from an EMBL/GenBank/DDBJ whole genome shotgun (WGS) entry which is preliminary data.</text>
</comment>
<proteinExistence type="predicted"/>
<gene>
    <name evidence="1" type="ORF">GNZ18_30570</name>
</gene>
<evidence type="ECO:0000313" key="2">
    <source>
        <dbReference type="Proteomes" id="UP000432015"/>
    </source>
</evidence>
<name>A0A7K1L9J8_9ACTN</name>
<sequence length="307" mass="33419">MTEFSYPYGSTKIATEDEFCRMMMWAAPDGVCASWSGPELRPTANGSGTVTVPPGEAFVRGQKYLNDADKQLTVPPNSTGATRLDYVVLRNDPPNDRITAEYKPGGTSLLPLVQSWNGVWEIPIGAGKMKPGAAGVQPEDMVDARWFTGWPVAPSIPTSRPAPYRDRMICENGVILTGTGTDWKVYDPFADTGWVNLVPNGSNADAWSPSGVSRIRCRDRRTELRLSVRRWATNGVGTADDDGSCVFNLAPQYRPPVEVLGFGYAQVARQTVIAVNVETGGDVRLRSLVADLPASRTVQAFLSWFIG</sequence>
<organism evidence="1 2">
    <name type="scientific">Actinomadura litoris</name>
    <dbReference type="NCBI Taxonomy" id="2678616"/>
    <lineage>
        <taxon>Bacteria</taxon>
        <taxon>Bacillati</taxon>
        <taxon>Actinomycetota</taxon>
        <taxon>Actinomycetes</taxon>
        <taxon>Streptosporangiales</taxon>
        <taxon>Thermomonosporaceae</taxon>
        <taxon>Actinomadura</taxon>
    </lineage>
</organism>